<proteinExistence type="predicted"/>
<evidence type="ECO:0000313" key="2">
    <source>
        <dbReference type="EMBL" id="MBR0682182.1"/>
    </source>
</evidence>
<dbReference type="Proteomes" id="UP001138709">
    <property type="component" value="Unassembled WGS sequence"/>
</dbReference>
<evidence type="ECO:0000313" key="3">
    <source>
        <dbReference type="Proteomes" id="UP001138709"/>
    </source>
</evidence>
<dbReference type="AlphaFoldDB" id="A0A9X9XEP6"/>
<accession>A0A9X9XEP6</accession>
<gene>
    <name evidence="2" type="ORF">GXW74_16945</name>
</gene>
<sequence length="135" mass="14427">MTYRIEEIEGIGKVYGDKLRAAGVKDTDALLARCATPKDRATLAAATGIPDALVLKFANRADLMRVKGIGEEYADLLEAAGVDTVPELAQRKAANLYAAMETVNAAKKLVRQAPGLAAVEGWIAAAKDLPRKLQY</sequence>
<dbReference type="EMBL" id="JAAEDL010000017">
    <property type="protein sequence ID" value="MBR0682182.1"/>
    <property type="molecule type" value="Genomic_DNA"/>
</dbReference>
<protein>
    <submittedName>
        <fullName evidence="2">DUF4332 domain-containing protein</fullName>
    </submittedName>
</protein>
<reference evidence="2" key="2">
    <citation type="journal article" date="2021" name="Syst. Appl. Microbiol.">
        <title>Roseomonas hellenica sp. nov., isolated from roots of wild-growing Alkanna tinctoria.</title>
        <authorList>
            <person name="Rat A."/>
            <person name="Naranjo H.D."/>
            <person name="Lebbe L."/>
            <person name="Cnockaert M."/>
            <person name="Krigas N."/>
            <person name="Grigoriadou K."/>
            <person name="Maloupa E."/>
            <person name="Willems A."/>
        </authorList>
    </citation>
    <scope>NUCLEOTIDE SEQUENCE</scope>
    <source>
        <strain evidence="2">LMG 31228</strain>
    </source>
</reference>
<dbReference type="RefSeq" id="WP_211847719.1">
    <property type="nucleotide sequence ID" value="NZ_JAAEDL010000017.1"/>
</dbReference>
<organism evidence="2 3">
    <name type="scientific">Neoroseomonas eburnea</name>
    <dbReference type="NCBI Taxonomy" id="1346889"/>
    <lineage>
        <taxon>Bacteria</taxon>
        <taxon>Pseudomonadati</taxon>
        <taxon>Pseudomonadota</taxon>
        <taxon>Alphaproteobacteria</taxon>
        <taxon>Acetobacterales</taxon>
        <taxon>Acetobacteraceae</taxon>
        <taxon>Neoroseomonas</taxon>
    </lineage>
</organism>
<feature type="domain" description="DUF4332" evidence="1">
    <location>
        <begin position="9"/>
        <end position="129"/>
    </location>
</feature>
<dbReference type="InterPro" id="IPR025567">
    <property type="entry name" value="DUF4332"/>
</dbReference>
<dbReference type="Pfam" id="PF14229">
    <property type="entry name" value="DUF4332"/>
    <property type="match status" value="1"/>
</dbReference>
<reference evidence="2" key="1">
    <citation type="submission" date="2020-01" db="EMBL/GenBank/DDBJ databases">
        <authorList>
            <person name="Rat A."/>
        </authorList>
    </citation>
    <scope>NUCLEOTIDE SEQUENCE</scope>
    <source>
        <strain evidence="2">LMG 31228</strain>
    </source>
</reference>
<name>A0A9X9XEP6_9PROT</name>
<dbReference type="Gene3D" id="1.10.150.20">
    <property type="entry name" value="5' to 3' exonuclease, C-terminal subdomain"/>
    <property type="match status" value="2"/>
</dbReference>
<comment type="caution">
    <text evidence="2">The sequence shown here is derived from an EMBL/GenBank/DDBJ whole genome shotgun (WGS) entry which is preliminary data.</text>
</comment>
<keyword evidence="3" id="KW-1185">Reference proteome</keyword>
<evidence type="ECO:0000259" key="1">
    <source>
        <dbReference type="Pfam" id="PF14229"/>
    </source>
</evidence>